<name>A0A2C6B0B6_FUSNP</name>
<accession>A0A2C6B0B6</accession>
<dbReference type="Proteomes" id="UP000225199">
    <property type="component" value="Unassembled WGS sequence"/>
</dbReference>
<comment type="caution">
    <text evidence="2">The sequence shown here is derived from an EMBL/GenBank/DDBJ whole genome shotgun (WGS) entry which is preliminary data.</text>
</comment>
<evidence type="ECO:0000313" key="3">
    <source>
        <dbReference type="Proteomes" id="UP000225199"/>
    </source>
</evidence>
<dbReference type="AlphaFoldDB" id="A0A2C6B0B6"/>
<sequence>MSNCIPNFLFYLGKENSHTNDIIYNETNKINDLSNIGVYKVILDNSKFIEEKVYQKIIIEYIEKLINFIEKDTVEASTRDIFLLNKGMQYINKITVPTKKEEFTEKVKRINRVLIKNVKEIQLKCIKKEIEIDNNIIEEPAKNLVIDISKNNLEENVNFLEKILENELKNISNNSYDTNQGLIKFASYLKIGDFRVIANKKDNISDFYTHLTDYIFLILEKFSHISAFNVSETKKLVYILKNEEMKGFSDEIIENYFCRNYFTCCSAISPTIERLIRVTYLKLAKSDIELYGKDNSIQKRKNLENLLKDNDIRKIYGEEFINYFSWLFNNDISYYNYRNSVCHGYKNYEGYNKIETTLQLFILILFLKKFYEYFDK</sequence>
<protein>
    <recommendedName>
        <fullName evidence="1">DUF4209 domain-containing protein</fullName>
    </recommendedName>
</protein>
<gene>
    <name evidence="2" type="ORF">CA840_08305</name>
</gene>
<dbReference type="InterPro" id="IPR025209">
    <property type="entry name" value="DUF4209"/>
</dbReference>
<feature type="domain" description="DUF4209" evidence="1">
    <location>
        <begin position="293"/>
        <end position="357"/>
    </location>
</feature>
<evidence type="ECO:0000259" key="1">
    <source>
        <dbReference type="Pfam" id="PF13910"/>
    </source>
</evidence>
<proteinExistence type="predicted"/>
<organism evidence="2 3">
    <name type="scientific">Fusobacterium nucleatum subsp. polymorphum</name>
    <name type="common">Fusobacterium polymorphum</name>
    <dbReference type="NCBI Taxonomy" id="76857"/>
    <lineage>
        <taxon>Bacteria</taxon>
        <taxon>Fusobacteriati</taxon>
        <taxon>Fusobacteriota</taxon>
        <taxon>Fusobacteriia</taxon>
        <taxon>Fusobacteriales</taxon>
        <taxon>Fusobacteriaceae</taxon>
        <taxon>Fusobacterium</taxon>
    </lineage>
</organism>
<dbReference type="Pfam" id="PF13910">
    <property type="entry name" value="DUF4209"/>
    <property type="match status" value="1"/>
</dbReference>
<evidence type="ECO:0000313" key="2">
    <source>
        <dbReference type="EMBL" id="PHH97294.1"/>
    </source>
</evidence>
<reference evidence="2 3" key="1">
    <citation type="submission" date="2017-06" db="EMBL/GenBank/DDBJ databases">
        <title>Draft genome sequence of Fusobacterium nucleatum subsp. polymorphum KCOM 1002 (=ChDC F175).</title>
        <authorList>
            <person name="Kook J.-K."/>
            <person name="Park S.-N."/>
            <person name="Lim Y.K."/>
            <person name="Roh H."/>
        </authorList>
    </citation>
    <scope>NUCLEOTIDE SEQUENCE [LARGE SCALE GENOMIC DNA]</scope>
    <source>
        <strain evidence="3">KCOM 1002 (ChDC F175)</strain>
    </source>
</reference>
<dbReference type="RefSeq" id="WP_098979128.1">
    <property type="nucleotide sequence ID" value="NZ_NIRJ01000001.1"/>
</dbReference>
<dbReference type="EMBL" id="NIRJ01000001">
    <property type="protein sequence ID" value="PHH97294.1"/>
    <property type="molecule type" value="Genomic_DNA"/>
</dbReference>